<protein>
    <submittedName>
        <fullName evidence="1">Uncharacterized protein</fullName>
    </submittedName>
</protein>
<dbReference type="Proteomes" id="UP001320706">
    <property type="component" value="Unassembled WGS sequence"/>
</dbReference>
<evidence type="ECO:0000313" key="1">
    <source>
        <dbReference type="EMBL" id="KAK8208032.1"/>
    </source>
</evidence>
<keyword evidence="2" id="KW-1185">Reference proteome</keyword>
<organism evidence="1 2">
    <name type="scientific">Zalaria obscura</name>
    <dbReference type="NCBI Taxonomy" id="2024903"/>
    <lineage>
        <taxon>Eukaryota</taxon>
        <taxon>Fungi</taxon>
        <taxon>Dikarya</taxon>
        <taxon>Ascomycota</taxon>
        <taxon>Pezizomycotina</taxon>
        <taxon>Dothideomycetes</taxon>
        <taxon>Dothideomycetidae</taxon>
        <taxon>Dothideales</taxon>
        <taxon>Zalariaceae</taxon>
        <taxon>Zalaria</taxon>
    </lineage>
</organism>
<reference evidence="1" key="1">
    <citation type="submission" date="2024-02" db="EMBL/GenBank/DDBJ databases">
        <title>Metagenome Assembled Genome of Zalaria obscura JY119.</title>
        <authorList>
            <person name="Vighnesh L."/>
            <person name="Jagadeeshwari U."/>
            <person name="Venkata Ramana C."/>
            <person name="Sasikala C."/>
        </authorList>
    </citation>
    <scope>NUCLEOTIDE SEQUENCE</scope>
    <source>
        <strain evidence="1">JY119</strain>
    </source>
</reference>
<proteinExistence type="predicted"/>
<sequence length="93" mass="10497">MGTVAVVEEVILSFVWGVPPVAGRVRHHLFEHIRVMRRVQSSVWSENGLAALPAFCPSFWARPAAVTATTPSTRQKRHLRRPYEEANEPQNHA</sequence>
<accession>A0ACC3SD78</accession>
<comment type="caution">
    <text evidence="1">The sequence shown here is derived from an EMBL/GenBank/DDBJ whole genome shotgun (WGS) entry which is preliminary data.</text>
</comment>
<evidence type="ECO:0000313" key="2">
    <source>
        <dbReference type="Proteomes" id="UP001320706"/>
    </source>
</evidence>
<dbReference type="EMBL" id="JAMKPW020000019">
    <property type="protein sequence ID" value="KAK8208032.1"/>
    <property type="molecule type" value="Genomic_DNA"/>
</dbReference>
<name>A0ACC3SD78_9PEZI</name>
<gene>
    <name evidence="1" type="ORF">M8818_004070</name>
</gene>